<evidence type="ECO:0000256" key="4">
    <source>
        <dbReference type="ARBA" id="ARBA00022679"/>
    </source>
</evidence>
<dbReference type="SMART" id="SM00387">
    <property type="entry name" value="HATPase_c"/>
    <property type="match status" value="1"/>
</dbReference>
<dbReference type="InterPro" id="IPR003594">
    <property type="entry name" value="HATPase_dom"/>
</dbReference>
<accession>A0A831WDT5</accession>
<sequence>KALHHRKPLQIDLDIDAPQCIALDQNDMLELAGNLLDNAAKWAQHRIRLRLKTNSGLFLSLEDDGPGIDPELREALLARGQRLDENQPGHGLGLAIVNDITGLYGGTMQLDESPDFKGLRVTIILPLS</sequence>
<dbReference type="AlphaFoldDB" id="A0A831WDT5"/>
<evidence type="ECO:0000256" key="2">
    <source>
        <dbReference type="ARBA" id="ARBA00012438"/>
    </source>
</evidence>
<dbReference type="GO" id="GO:0000160">
    <property type="term" value="P:phosphorelay signal transduction system"/>
    <property type="evidence" value="ECO:0007669"/>
    <property type="project" value="UniProtKB-KW"/>
</dbReference>
<keyword evidence="4" id="KW-0808">Transferase</keyword>
<dbReference type="Pfam" id="PF02518">
    <property type="entry name" value="HATPase_c"/>
    <property type="match status" value="1"/>
</dbReference>
<evidence type="ECO:0000256" key="6">
    <source>
        <dbReference type="ARBA" id="ARBA00023012"/>
    </source>
</evidence>
<evidence type="ECO:0000259" key="7">
    <source>
        <dbReference type="PROSITE" id="PS50109"/>
    </source>
</evidence>
<dbReference type="Proteomes" id="UP000886339">
    <property type="component" value="Unassembled WGS sequence"/>
</dbReference>
<feature type="non-terminal residue" evidence="8">
    <location>
        <position position="1"/>
    </location>
</feature>
<dbReference type="SUPFAM" id="SSF55874">
    <property type="entry name" value="ATPase domain of HSP90 chaperone/DNA topoisomerase II/histidine kinase"/>
    <property type="match status" value="1"/>
</dbReference>
<protein>
    <recommendedName>
        <fullName evidence="2">histidine kinase</fullName>
        <ecNumber evidence="2">2.7.13.3</ecNumber>
    </recommendedName>
</protein>
<evidence type="ECO:0000256" key="5">
    <source>
        <dbReference type="ARBA" id="ARBA00022777"/>
    </source>
</evidence>
<evidence type="ECO:0000313" key="8">
    <source>
        <dbReference type="EMBL" id="HEC07519.1"/>
    </source>
</evidence>
<keyword evidence="3" id="KW-0597">Phosphoprotein</keyword>
<reference evidence="8" key="1">
    <citation type="journal article" date="2020" name="mSystems">
        <title>Genome- and Community-Level Interaction Insights into Carbon Utilization and Element Cycling Functions of Hydrothermarchaeota in Hydrothermal Sediment.</title>
        <authorList>
            <person name="Zhou Z."/>
            <person name="Liu Y."/>
            <person name="Xu W."/>
            <person name="Pan J."/>
            <person name="Luo Z.H."/>
            <person name="Li M."/>
        </authorList>
    </citation>
    <scope>NUCLEOTIDE SEQUENCE [LARGE SCALE GENOMIC DNA]</scope>
    <source>
        <strain evidence="8">HyVt-458</strain>
    </source>
</reference>
<evidence type="ECO:0000256" key="1">
    <source>
        <dbReference type="ARBA" id="ARBA00000085"/>
    </source>
</evidence>
<organism evidence="8">
    <name type="scientific">Thiolapillus brandeum</name>
    <dbReference type="NCBI Taxonomy" id="1076588"/>
    <lineage>
        <taxon>Bacteria</taxon>
        <taxon>Pseudomonadati</taxon>
        <taxon>Pseudomonadota</taxon>
        <taxon>Gammaproteobacteria</taxon>
        <taxon>Chromatiales</taxon>
        <taxon>Sedimenticolaceae</taxon>
        <taxon>Thiolapillus</taxon>
    </lineage>
</organism>
<dbReference type="EC" id="2.7.13.3" evidence="2"/>
<dbReference type="InterPro" id="IPR036890">
    <property type="entry name" value="HATPase_C_sf"/>
</dbReference>
<keyword evidence="5" id="KW-0418">Kinase</keyword>
<comment type="catalytic activity">
    <reaction evidence="1">
        <text>ATP + protein L-histidine = ADP + protein N-phospho-L-histidine.</text>
        <dbReference type="EC" id="2.7.13.3"/>
    </reaction>
</comment>
<dbReference type="EMBL" id="DRLF01000404">
    <property type="protein sequence ID" value="HEC07519.1"/>
    <property type="molecule type" value="Genomic_DNA"/>
</dbReference>
<keyword evidence="6" id="KW-0902">Two-component regulatory system</keyword>
<feature type="domain" description="Histidine kinase" evidence="7">
    <location>
        <begin position="1"/>
        <end position="128"/>
    </location>
</feature>
<proteinExistence type="predicted"/>
<dbReference type="PANTHER" id="PTHR44936:SF9">
    <property type="entry name" value="SENSOR PROTEIN CREC"/>
    <property type="match status" value="1"/>
</dbReference>
<dbReference type="PANTHER" id="PTHR44936">
    <property type="entry name" value="SENSOR PROTEIN CREC"/>
    <property type="match status" value="1"/>
</dbReference>
<comment type="caution">
    <text evidence="8">The sequence shown here is derived from an EMBL/GenBank/DDBJ whole genome shotgun (WGS) entry which is preliminary data.</text>
</comment>
<gene>
    <name evidence="8" type="ORF">ENJ12_11735</name>
</gene>
<dbReference type="Gene3D" id="3.30.565.10">
    <property type="entry name" value="Histidine kinase-like ATPase, C-terminal domain"/>
    <property type="match status" value="1"/>
</dbReference>
<dbReference type="InterPro" id="IPR050980">
    <property type="entry name" value="2C_sensor_his_kinase"/>
</dbReference>
<dbReference type="GO" id="GO:0004673">
    <property type="term" value="F:protein histidine kinase activity"/>
    <property type="evidence" value="ECO:0007669"/>
    <property type="project" value="UniProtKB-EC"/>
</dbReference>
<dbReference type="InterPro" id="IPR005467">
    <property type="entry name" value="His_kinase_dom"/>
</dbReference>
<evidence type="ECO:0000256" key="3">
    <source>
        <dbReference type="ARBA" id="ARBA00022553"/>
    </source>
</evidence>
<name>A0A831WDT5_9GAMM</name>
<dbReference type="PROSITE" id="PS50109">
    <property type="entry name" value="HIS_KIN"/>
    <property type="match status" value="1"/>
</dbReference>